<dbReference type="InterPro" id="IPR032393">
    <property type="entry name" value="SOAR_STIM1/2"/>
</dbReference>
<feature type="compositionally biased region" description="Polar residues" evidence="12">
    <location>
        <begin position="669"/>
        <end position="681"/>
    </location>
</feature>
<feature type="region of interest" description="Disordered" evidence="12">
    <location>
        <begin position="668"/>
        <end position="689"/>
    </location>
</feature>
<dbReference type="GO" id="GO:0051049">
    <property type="term" value="P:regulation of transport"/>
    <property type="evidence" value="ECO:0007669"/>
    <property type="project" value="UniProtKB-ARBA"/>
</dbReference>
<keyword evidence="8" id="KW-1133">Transmembrane helix</keyword>
<dbReference type="InterPro" id="IPR001660">
    <property type="entry name" value="SAM"/>
</dbReference>
<feature type="compositionally biased region" description="Polar residues" evidence="12">
    <location>
        <begin position="317"/>
        <end position="328"/>
    </location>
</feature>
<comment type="subcellular location">
    <subcellularLocation>
        <location evidence="1">Membrane</location>
        <topology evidence="1">Single-pass type I membrane protein</topology>
    </subcellularLocation>
</comment>
<dbReference type="InterPro" id="IPR057835">
    <property type="entry name" value="EF-hand_STIM1/2"/>
</dbReference>
<dbReference type="GO" id="GO:0002115">
    <property type="term" value="P:store-operated calcium entry"/>
    <property type="evidence" value="ECO:0007669"/>
    <property type="project" value="TreeGrafter"/>
</dbReference>
<accession>A0A5K3EW12</accession>
<dbReference type="GO" id="GO:0006874">
    <property type="term" value="P:intracellular calcium ion homeostasis"/>
    <property type="evidence" value="ECO:0007669"/>
    <property type="project" value="TreeGrafter"/>
</dbReference>
<dbReference type="SMART" id="SM00454">
    <property type="entry name" value="SAM"/>
    <property type="match status" value="1"/>
</dbReference>
<evidence type="ECO:0000256" key="9">
    <source>
        <dbReference type="ARBA" id="ARBA00023054"/>
    </source>
</evidence>
<dbReference type="SUPFAM" id="SSF47769">
    <property type="entry name" value="SAM/Pointed domain"/>
    <property type="match status" value="1"/>
</dbReference>
<dbReference type="Gene3D" id="1.10.238.180">
    <property type="match status" value="1"/>
</dbReference>
<evidence type="ECO:0000256" key="5">
    <source>
        <dbReference type="ARBA" id="ARBA00022723"/>
    </source>
</evidence>
<feature type="region of interest" description="Disordered" evidence="12">
    <location>
        <begin position="569"/>
        <end position="620"/>
    </location>
</feature>
<evidence type="ECO:0000256" key="7">
    <source>
        <dbReference type="ARBA" id="ARBA00022837"/>
    </source>
</evidence>
<sequence length="689" mass="77331">LFPPLSLCGFSDVEFVIVHVVFSLLAHSFPFRSKFVLIILINVIECCYSEICTNTEDVANCRKKTLAFEAISDLHSQLDGDSSGGVDFSEASRFLGDKLSYPVEHFRQTDLSQEDGIISLLDLWVAWQKNPAHNWTVAETARWVSESVELPEYGEIFQQYKVDGESIPRLVSRSPKFISDELGIKNSLHRRKLSLKAMDLILFGPPKKNFSSATVASSLVAHLAKDMPLLTTLALAGAFFVAFFGLNYHYSRRLRTAASGNYDRLFKAEQTLQELQHELLRLKEVEPPMCNSRRSGNGRSAPIDDEVVFRHSDSGRSSDQASLISAKQSRTEPPTRKPSESSSFHRRTVADSPANGYWPSSPLVASPFYIGGSERVSAASVVTTAKRPTSLNSCPPIDCPATELALLLQLTHEFELRHYWEKRSAAARQLMAAKEACDRVRRKRSTFVGSVRLIHSDNLDDVDSKLSAARRVLENVTADMHERKYRWSRIEELTGMLLQQPTDINVLMTALGYENPKGRLAGEGSNSSLRLYDLSAEFSLFTGDDFVDDQPSSCFRSFTTGATEDWHNRQTSDWQNKCARQSLSRKHRPDASPAEEAQYAQPDARSDRSPPARENSSGLFIQPTLTRNNYSFVRPFAALWRRKAKSHTRQLPSCFGPPTAVPHIRPQFSIDTGTGPTNYDSYQRKPFIS</sequence>
<name>A0A5K3EW12_MESCO</name>
<keyword evidence="11" id="KW-0472">Membrane</keyword>
<dbReference type="GO" id="GO:0005509">
    <property type="term" value="F:calcium ion binding"/>
    <property type="evidence" value="ECO:0007669"/>
    <property type="project" value="TreeGrafter"/>
</dbReference>
<feature type="compositionally biased region" description="Polar residues" evidence="12">
    <location>
        <begin position="571"/>
        <end position="582"/>
    </location>
</feature>
<dbReference type="CDD" id="cd11722">
    <property type="entry name" value="SOAR"/>
    <property type="match status" value="1"/>
</dbReference>
<keyword evidence="3" id="KW-0109">Calcium transport</keyword>
<keyword evidence="6" id="KW-0732">Signal</keyword>
<proteinExistence type="predicted"/>
<dbReference type="WBParaSite" id="MCU_003542-RB">
    <property type="protein sequence ID" value="MCU_003542-RB"/>
    <property type="gene ID" value="MCU_003542"/>
</dbReference>
<evidence type="ECO:0000256" key="10">
    <source>
        <dbReference type="ARBA" id="ARBA00023065"/>
    </source>
</evidence>
<feature type="domain" description="SAM" evidence="13">
    <location>
        <begin position="135"/>
        <end position="193"/>
    </location>
</feature>
<keyword evidence="2" id="KW-0813">Transport</keyword>
<reference evidence="14" key="1">
    <citation type="submission" date="2019-11" db="UniProtKB">
        <authorList>
            <consortium name="WormBaseParasite"/>
        </authorList>
    </citation>
    <scope>IDENTIFICATION</scope>
</reference>
<evidence type="ECO:0000256" key="3">
    <source>
        <dbReference type="ARBA" id="ARBA00022568"/>
    </source>
</evidence>
<dbReference type="GO" id="GO:0005783">
    <property type="term" value="C:endoplasmic reticulum"/>
    <property type="evidence" value="ECO:0007669"/>
    <property type="project" value="TreeGrafter"/>
</dbReference>
<dbReference type="Gene3D" id="1.10.287.3550">
    <property type="match status" value="1"/>
</dbReference>
<dbReference type="Pfam" id="PF25578">
    <property type="entry name" value="EF-hand_STIM1"/>
    <property type="match status" value="1"/>
</dbReference>
<dbReference type="Gene3D" id="1.10.150.50">
    <property type="entry name" value="Transcription Factor, Ets-1"/>
    <property type="match status" value="1"/>
</dbReference>
<keyword evidence="10" id="KW-0406">Ion transport</keyword>
<dbReference type="AlphaFoldDB" id="A0A5K3EW12"/>
<protein>
    <submittedName>
        <fullName evidence="14">SOAR domain-containing protein</fullName>
    </submittedName>
</protein>
<keyword evidence="9" id="KW-0175">Coiled coil</keyword>
<feature type="region of interest" description="Disordered" evidence="12">
    <location>
        <begin position="310"/>
        <end position="351"/>
    </location>
</feature>
<organism evidence="14">
    <name type="scientific">Mesocestoides corti</name>
    <name type="common">Flatworm</name>
    <dbReference type="NCBI Taxonomy" id="53468"/>
    <lineage>
        <taxon>Eukaryota</taxon>
        <taxon>Metazoa</taxon>
        <taxon>Spiralia</taxon>
        <taxon>Lophotrochozoa</taxon>
        <taxon>Platyhelminthes</taxon>
        <taxon>Cestoda</taxon>
        <taxon>Eucestoda</taxon>
        <taxon>Cyclophyllidea</taxon>
        <taxon>Mesocestoididae</taxon>
        <taxon>Mesocestoides</taxon>
    </lineage>
</organism>
<dbReference type="GO" id="GO:0005886">
    <property type="term" value="C:plasma membrane"/>
    <property type="evidence" value="ECO:0007669"/>
    <property type="project" value="TreeGrafter"/>
</dbReference>
<keyword evidence="4" id="KW-0812">Transmembrane</keyword>
<dbReference type="PROSITE" id="PS50105">
    <property type="entry name" value="SAM_DOMAIN"/>
    <property type="match status" value="1"/>
</dbReference>
<keyword evidence="5" id="KW-0479">Metal-binding</keyword>
<dbReference type="InterPro" id="IPR037608">
    <property type="entry name" value="STIM1/2"/>
</dbReference>
<evidence type="ECO:0000259" key="13">
    <source>
        <dbReference type="PROSITE" id="PS50105"/>
    </source>
</evidence>
<dbReference type="PANTHER" id="PTHR15136:SF5">
    <property type="entry name" value="STROMAL INTERACTION MOLECULE HOMOLOG"/>
    <property type="match status" value="1"/>
</dbReference>
<dbReference type="GO" id="GO:0005246">
    <property type="term" value="F:calcium channel regulator activity"/>
    <property type="evidence" value="ECO:0007669"/>
    <property type="project" value="InterPro"/>
</dbReference>
<evidence type="ECO:0000256" key="2">
    <source>
        <dbReference type="ARBA" id="ARBA00022448"/>
    </source>
</evidence>
<feature type="compositionally biased region" description="Basic and acidic residues" evidence="12">
    <location>
        <begin position="329"/>
        <end position="339"/>
    </location>
</feature>
<dbReference type="Pfam" id="PF16533">
    <property type="entry name" value="SOAR"/>
    <property type="match status" value="1"/>
</dbReference>
<dbReference type="InterPro" id="IPR013761">
    <property type="entry name" value="SAM/pointed_sf"/>
</dbReference>
<evidence type="ECO:0000256" key="11">
    <source>
        <dbReference type="ARBA" id="ARBA00023136"/>
    </source>
</evidence>
<dbReference type="Pfam" id="PF07647">
    <property type="entry name" value="SAM_2"/>
    <property type="match status" value="1"/>
</dbReference>
<evidence type="ECO:0000256" key="6">
    <source>
        <dbReference type="ARBA" id="ARBA00022729"/>
    </source>
</evidence>
<dbReference type="PANTHER" id="PTHR15136">
    <property type="entry name" value="STROMAL INTERACTION MOLECULE HOMOLOG"/>
    <property type="match status" value="1"/>
</dbReference>
<evidence type="ECO:0000256" key="8">
    <source>
        <dbReference type="ARBA" id="ARBA00022989"/>
    </source>
</evidence>
<evidence type="ECO:0000313" key="14">
    <source>
        <dbReference type="WBParaSite" id="MCU_003542-RB"/>
    </source>
</evidence>
<evidence type="ECO:0000256" key="1">
    <source>
        <dbReference type="ARBA" id="ARBA00004479"/>
    </source>
</evidence>
<evidence type="ECO:0000256" key="12">
    <source>
        <dbReference type="SAM" id="MobiDB-lite"/>
    </source>
</evidence>
<evidence type="ECO:0000256" key="4">
    <source>
        <dbReference type="ARBA" id="ARBA00022692"/>
    </source>
</evidence>
<keyword evidence="7" id="KW-0106">Calcium</keyword>